<dbReference type="EMBL" id="ML220150">
    <property type="protein sequence ID" value="TGZ77711.1"/>
    <property type="molecule type" value="Genomic_DNA"/>
</dbReference>
<evidence type="ECO:0000313" key="1">
    <source>
        <dbReference type="EMBL" id="TGZ77711.1"/>
    </source>
</evidence>
<reference evidence="1 2" key="1">
    <citation type="submission" date="2019-04" db="EMBL/GenBank/DDBJ databases">
        <title>Comparative genomics and transcriptomics to analyze fruiting body development in filamentous ascomycetes.</title>
        <authorList>
            <consortium name="DOE Joint Genome Institute"/>
            <person name="Lutkenhaus R."/>
            <person name="Traeger S."/>
            <person name="Breuer J."/>
            <person name="Kuo A."/>
            <person name="Lipzen A."/>
            <person name="Pangilinan J."/>
            <person name="Dilworth D."/>
            <person name="Sandor L."/>
            <person name="Poggeler S."/>
            <person name="Barry K."/>
            <person name="Grigoriev I.V."/>
            <person name="Nowrousian M."/>
        </authorList>
    </citation>
    <scope>NUCLEOTIDE SEQUENCE [LARGE SCALE GENOMIC DNA]</scope>
    <source>
        <strain evidence="1 2">CBS 389.68</strain>
    </source>
</reference>
<dbReference type="Proteomes" id="UP000298138">
    <property type="component" value="Unassembled WGS sequence"/>
</dbReference>
<keyword evidence="2" id="KW-1185">Reference proteome</keyword>
<name>A0A4S2ML20_9PEZI</name>
<organism evidence="1 2">
    <name type="scientific">Ascodesmis nigricans</name>
    <dbReference type="NCBI Taxonomy" id="341454"/>
    <lineage>
        <taxon>Eukaryota</taxon>
        <taxon>Fungi</taxon>
        <taxon>Dikarya</taxon>
        <taxon>Ascomycota</taxon>
        <taxon>Pezizomycotina</taxon>
        <taxon>Pezizomycetes</taxon>
        <taxon>Pezizales</taxon>
        <taxon>Ascodesmidaceae</taxon>
        <taxon>Ascodesmis</taxon>
    </lineage>
</organism>
<protein>
    <submittedName>
        <fullName evidence="1">Uncharacterized protein</fullName>
    </submittedName>
</protein>
<dbReference type="AlphaFoldDB" id="A0A4S2ML20"/>
<evidence type="ECO:0000313" key="2">
    <source>
        <dbReference type="Proteomes" id="UP000298138"/>
    </source>
</evidence>
<dbReference type="InParanoid" id="A0A4S2ML20"/>
<sequence>MCCMDLWVEPGVWQETNMEQCWGRLIPFWGSVSLVGGVSCPPFLLRFPLSSSSPSPATQLPPPPSTTSIRAFINTPLHAPKNHQLALSHISLITSWRPGPPREHLDPTAAGEKELHLQSICLARLNFRPMGLHSTGSSWFGSSCCWRLSGSRAGLLHNHWLNEIFPRLFACGSVPLAAALFLSTASTGRRCIAYLGCSPPAPL</sequence>
<accession>A0A4S2ML20</accession>
<gene>
    <name evidence="1" type="ORF">EX30DRAFT_181259</name>
</gene>
<proteinExistence type="predicted"/>